<protein>
    <submittedName>
        <fullName evidence="1">Uncharacterized protein</fullName>
    </submittedName>
</protein>
<dbReference type="AlphaFoldDB" id="A0A212JUW4"/>
<gene>
    <name evidence="1" type="ORF">KL86DYS2_12369</name>
</gene>
<accession>A0A212JUW4</accession>
<organism evidence="1">
    <name type="scientific">uncultured Dysgonomonas sp</name>
    <dbReference type="NCBI Taxonomy" id="206096"/>
    <lineage>
        <taxon>Bacteria</taxon>
        <taxon>Pseudomonadati</taxon>
        <taxon>Bacteroidota</taxon>
        <taxon>Bacteroidia</taxon>
        <taxon>Bacteroidales</taxon>
        <taxon>Dysgonomonadaceae</taxon>
        <taxon>Dysgonomonas</taxon>
        <taxon>environmental samples</taxon>
    </lineage>
</organism>
<reference evidence="1" key="1">
    <citation type="submission" date="2016-04" db="EMBL/GenBank/DDBJ databases">
        <authorList>
            <person name="Evans L.H."/>
            <person name="Alamgir A."/>
            <person name="Owens N."/>
            <person name="Weber N.D."/>
            <person name="Virtaneva K."/>
            <person name="Barbian K."/>
            <person name="Babar A."/>
            <person name="Rosenke K."/>
        </authorList>
    </citation>
    <scope>NUCLEOTIDE SEQUENCE</scope>
    <source>
        <strain evidence="1">86-2</strain>
    </source>
</reference>
<proteinExistence type="predicted"/>
<evidence type="ECO:0000313" key="1">
    <source>
        <dbReference type="EMBL" id="SBW03065.1"/>
    </source>
</evidence>
<name>A0A212JUW4_9BACT</name>
<sequence>MKFIFSLIIGYLIPSRVSKNDKTDRHLYSVSHIKAISM</sequence>
<dbReference type="EMBL" id="FLUL01000001">
    <property type="protein sequence ID" value="SBW03065.1"/>
    <property type="molecule type" value="Genomic_DNA"/>
</dbReference>